<dbReference type="CDD" id="cd02440">
    <property type="entry name" value="AdoMet_MTases"/>
    <property type="match status" value="1"/>
</dbReference>
<reference evidence="6 7" key="1">
    <citation type="submission" date="2019-06" db="EMBL/GenBank/DDBJ databases">
        <title>Genome Sequence of the Brown Rot Fungal Pathogen Monilinia fructicola.</title>
        <authorList>
            <person name="De Miccolis Angelini R.M."/>
            <person name="Landi L."/>
            <person name="Abate D."/>
            <person name="Pollastro S."/>
            <person name="Romanazzi G."/>
            <person name="Faretra F."/>
        </authorList>
    </citation>
    <scope>NUCLEOTIDE SEQUENCE [LARGE SCALE GENOMIC DNA]</scope>
    <source>
        <strain evidence="6 7">Mfrc123</strain>
    </source>
</reference>
<dbReference type="Gene3D" id="3.40.50.150">
    <property type="entry name" value="Vaccinia Virus protein VP39"/>
    <property type="match status" value="2"/>
</dbReference>
<dbReference type="PANTHER" id="PTHR32183:SF6">
    <property type="entry name" value="CYSTEINE SULFINATE DESULFINASE_CYSTEINE DESULFURASE AND RELATED ENZYMES"/>
    <property type="match status" value="1"/>
</dbReference>
<keyword evidence="4" id="KW-0949">S-adenosyl-L-methionine</keyword>
<dbReference type="PANTHER" id="PTHR32183">
    <property type="match status" value="1"/>
</dbReference>
<keyword evidence="2" id="KW-0489">Methyltransferase</keyword>
<evidence type="ECO:0000313" key="6">
    <source>
        <dbReference type="EMBL" id="KAA8574440.1"/>
    </source>
</evidence>
<sequence length="241" mass="26999">MTSNTSLSDTRARLKSQFEGQDPAGHGEKWDQLWKDKITPWDNESPNPALIDILNEREDLVPKKADGSRKKALVAGCGKGYDVLLLSAMGYDSYGLDISETGLQAAKDTENEKDGKDFDLIYDYTFGCALPPVLRPAWSKRYHELLSPEGRLICLEYPTTKSPSIGGPPWAMPPRIYEGHLPRPGEVLPYTKEGCELEIERLSPPHPNGLQRIAHFHPKRTNKGGYDEDGNVKDWIGVWSH</sequence>
<dbReference type="InterPro" id="IPR008854">
    <property type="entry name" value="TPMT"/>
</dbReference>
<dbReference type="AlphaFoldDB" id="A0A5M9K0L6"/>
<dbReference type="VEuPathDB" id="FungiDB:MFRU_015g01080"/>
<dbReference type="GO" id="GO:0032259">
    <property type="term" value="P:methylation"/>
    <property type="evidence" value="ECO:0007669"/>
    <property type="project" value="UniProtKB-KW"/>
</dbReference>
<evidence type="ECO:0000256" key="5">
    <source>
        <dbReference type="SAM" id="MobiDB-lite"/>
    </source>
</evidence>
<evidence type="ECO:0000313" key="7">
    <source>
        <dbReference type="Proteomes" id="UP000322873"/>
    </source>
</evidence>
<evidence type="ECO:0000256" key="2">
    <source>
        <dbReference type="ARBA" id="ARBA00022603"/>
    </source>
</evidence>
<name>A0A5M9K0L6_MONFR</name>
<dbReference type="GO" id="GO:0008757">
    <property type="term" value="F:S-adenosylmethionine-dependent methyltransferase activity"/>
    <property type="evidence" value="ECO:0007669"/>
    <property type="project" value="InterPro"/>
</dbReference>
<keyword evidence="7" id="KW-1185">Reference proteome</keyword>
<dbReference type="Pfam" id="PF05724">
    <property type="entry name" value="TPMT"/>
    <property type="match status" value="2"/>
</dbReference>
<accession>A0A5M9K0L6</accession>
<dbReference type="SUPFAM" id="SSF53335">
    <property type="entry name" value="S-adenosyl-L-methionine-dependent methyltransferases"/>
    <property type="match status" value="1"/>
</dbReference>
<keyword evidence="3" id="KW-0808">Transferase</keyword>
<comment type="caution">
    <text evidence="6">The sequence shown here is derived from an EMBL/GenBank/DDBJ whole genome shotgun (WGS) entry which is preliminary data.</text>
</comment>
<evidence type="ECO:0000256" key="3">
    <source>
        <dbReference type="ARBA" id="ARBA00022679"/>
    </source>
</evidence>
<feature type="region of interest" description="Disordered" evidence="5">
    <location>
        <begin position="1"/>
        <end position="29"/>
    </location>
</feature>
<dbReference type="EMBL" id="VICG01000003">
    <property type="protein sequence ID" value="KAA8574440.1"/>
    <property type="molecule type" value="Genomic_DNA"/>
</dbReference>
<keyword evidence="1" id="KW-0597">Phosphoprotein</keyword>
<gene>
    <name evidence="6" type="ORF">EYC84_005905</name>
</gene>
<evidence type="ECO:0000256" key="4">
    <source>
        <dbReference type="ARBA" id="ARBA00022691"/>
    </source>
</evidence>
<dbReference type="Proteomes" id="UP000322873">
    <property type="component" value="Unassembled WGS sequence"/>
</dbReference>
<evidence type="ECO:0000256" key="1">
    <source>
        <dbReference type="ARBA" id="ARBA00022553"/>
    </source>
</evidence>
<protein>
    <submittedName>
        <fullName evidence="6">Uncharacterized protein</fullName>
    </submittedName>
</protein>
<dbReference type="InterPro" id="IPR029063">
    <property type="entry name" value="SAM-dependent_MTases_sf"/>
</dbReference>
<dbReference type="PROSITE" id="PS51585">
    <property type="entry name" value="SAM_MT_TPMT"/>
    <property type="match status" value="1"/>
</dbReference>
<organism evidence="6 7">
    <name type="scientific">Monilinia fructicola</name>
    <name type="common">Brown rot fungus</name>
    <name type="synonym">Ciboria fructicola</name>
    <dbReference type="NCBI Taxonomy" id="38448"/>
    <lineage>
        <taxon>Eukaryota</taxon>
        <taxon>Fungi</taxon>
        <taxon>Dikarya</taxon>
        <taxon>Ascomycota</taxon>
        <taxon>Pezizomycotina</taxon>
        <taxon>Leotiomycetes</taxon>
        <taxon>Helotiales</taxon>
        <taxon>Sclerotiniaceae</taxon>
        <taxon>Monilinia</taxon>
    </lineage>
</organism>
<proteinExistence type="predicted"/>